<proteinExistence type="predicted"/>
<gene>
    <name evidence="2" type="ordered locus">Celf_2129</name>
</gene>
<dbReference type="HOGENOM" id="CLU_2463430_0_0_11"/>
<feature type="region of interest" description="Disordered" evidence="1">
    <location>
        <begin position="1"/>
        <end position="42"/>
    </location>
</feature>
<sequence length="88" mass="9051">MADRRAAATGTGAAPTRQTGTTRSLVRHPSGGRRAASRSTLPDPVVLAAQDDLLAALTSDGRAQLTHLLARLAGARLPDDPTAPVRTS</sequence>
<keyword evidence="3" id="KW-1185">Reference proteome</keyword>
<dbReference type="AlphaFoldDB" id="F4H1F8"/>
<evidence type="ECO:0000256" key="1">
    <source>
        <dbReference type="SAM" id="MobiDB-lite"/>
    </source>
</evidence>
<dbReference type="STRING" id="590998.Celf_2129"/>
<evidence type="ECO:0000313" key="2">
    <source>
        <dbReference type="EMBL" id="AEE46257.1"/>
    </source>
</evidence>
<name>F4H1F8_CELFA</name>
<dbReference type="Proteomes" id="UP000008460">
    <property type="component" value="Chromosome"/>
</dbReference>
<protein>
    <submittedName>
        <fullName evidence="2">Uncharacterized protein</fullName>
    </submittedName>
</protein>
<dbReference type="KEGG" id="cfi:Celf_2129"/>
<reference evidence="2 3" key="1">
    <citation type="submission" date="2011-04" db="EMBL/GenBank/DDBJ databases">
        <title>Complete sequence of Cellulomonas fimi ATCC 484.</title>
        <authorList>
            <consortium name="US DOE Joint Genome Institute"/>
            <person name="Lucas S."/>
            <person name="Han J."/>
            <person name="Lapidus A."/>
            <person name="Cheng J.-F."/>
            <person name="Goodwin L."/>
            <person name="Pitluck S."/>
            <person name="Peters L."/>
            <person name="Chertkov O."/>
            <person name="Detter J.C."/>
            <person name="Han C."/>
            <person name="Tapia R."/>
            <person name="Land M."/>
            <person name="Hauser L."/>
            <person name="Kyrpides N."/>
            <person name="Ivanova N."/>
            <person name="Ovchinnikova G."/>
            <person name="Pagani I."/>
            <person name="Mead D."/>
            <person name="Brumm P."/>
            <person name="Woyke T."/>
        </authorList>
    </citation>
    <scope>NUCLEOTIDE SEQUENCE [LARGE SCALE GENOMIC DNA]</scope>
    <source>
        <strain evidence="3">ATCC 484 / DSM 20113 / JCM 1341 / NBRC 15513 / NCIMB 8980 / NCTC 7547</strain>
    </source>
</reference>
<organism evidence="2 3">
    <name type="scientific">Cellulomonas fimi (strain ATCC 484 / DSM 20113 / JCM 1341 / CCUG 24087 / LMG 16345 / NBRC 15513 / NCIMB 8980 / NCTC 7547 / NRS-133)</name>
    <dbReference type="NCBI Taxonomy" id="590998"/>
    <lineage>
        <taxon>Bacteria</taxon>
        <taxon>Bacillati</taxon>
        <taxon>Actinomycetota</taxon>
        <taxon>Actinomycetes</taxon>
        <taxon>Micrococcales</taxon>
        <taxon>Cellulomonadaceae</taxon>
        <taxon>Cellulomonas</taxon>
    </lineage>
</organism>
<dbReference type="EMBL" id="CP002666">
    <property type="protein sequence ID" value="AEE46257.1"/>
    <property type="molecule type" value="Genomic_DNA"/>
</dbReference>
<accession>F4H1F8</accession>
<evidence type="ECO:0000313" key="3">
    <source>
        <dbReference type="Proteomes" id="UP000008460"/>
    </source>
</evidence>
<feature type="compositionally biased region" description="Low complexity" evidence="1">
    <location>
        <begin position="7"/>
        <end position="23"/>
    </location>
</feature>